<dbReference type="InterPro" id="IPR045584">
    <property type="entry name" value="Pilin-like"/>
</dbReference>
<evidence type="ECO:0000256" key="5">
    <source>
        <dbReference type="ARBA" id="ARBA00023136"/>
    </source>
</evidence>
<evidence type="ECO:0000313" key="8">
    <source>
        <dbReference type="Proteomes" id="UP000663722"/>
    </source>
</evidence>
<evidence type="ECO:0000256" key="2">
    <source>
        <dbReference type="ARBA" id="ARBA00022481"/>
    </source>
</evidence>
<feature type="transmembrane region" description="Helical" evidence="6">
    <location>
        <begin position="12"/>
        <end position="37"/>
    </location>
</feature>
<keyword evidence="3 6" id="KW-0812">Transmembrane</keyword>
<dbReference type="PANTHER" id="PTHR30093:SF44">
    <property type="entry name" value="TYPE II SECRETION SYSTEM CORE PROTEIN G"/>
    <property type="match status" value="1"/>
</dbReference>
<dbReference type="PANTHER" id="PTHR30093">
    <property type="entry name" value="GENERAL SECRETION PATHWAY PROTEIN G"/>
    <property type="match status" value="1"/>
</dbReference>
<dbReference type="Gene3D" id="3.30.700.10">
    <property type="entry name" value="Glycoprotein, Type 4 Pilin"/>
    <property type="match status" value="1"/>
</dbReference>
<evidence type="ECO:0000313" key="7">
    <source>
        <dbReference type="EMBL" id="QTA92392.1"/>
    </source>
</evidence>
<proteinExistence type="predicted"/>
<keyword evidence="5 6" id="KW-0472">Membrane</keyword>
<evidence type="ECO:0000256" key="6">
    <source>
        <dbReference type="SAM" id="Phobius"/>
    </source>
</evidence>
<dbReference type="InterPro" id="IPR012902">
    <property type="entry name" value="N_methyl_site"/>
</dbReference>
<dbReference type="AlphaFoldDB" id="A0A975BVZ4"/>
<evidence type="ECO:0000256" key="3">
    <source>
        <dbReference type="ARBA" id="ARBA00022692"/>
    </source>
</evidence>
<keyword evidence="8" id="KW-1185">Reference proteome</keyword>
<accession>A0A975BVZ4</accession>
<organism evidence="7 8">
    <name type="scientific">Desulfonema magnum</name>
    <dbReference type="NCBI Taxonomy" id="45655"/>
    <lineage>
        <taxon>Bacteria</taxon>
        <taxon>Pseudomonadati</taxon>
        <taxon>Thermodesulfobacteriota</taxon>
        <taxon>Desulfobacteria</taxon>
        <taxon>Desulfobacterales</taxon>
        <taxon>Desulfococcaceae</taxon>
        <taxon>Desulfonema</taxon>
    </lineage>
</organism>
<evidence type="ECO:0000256" key="4">
    <source>
        <dbReference type="ARBA" id="ARBA00022989"/>
    </source>
</evidence>
<dbReference type="EMBL" id="CP061800">
    <property type="protein sequence ID" value="QTA92392.1"/>
    <property type="molecule type" value="Genomic_DNA"/>
</dbReference>
<dbReference type="Proteomes" id="UP000663722">
    <property type="component" value="Chromosome"/>
</dbReference>
<comment type="subcellular location">
    <subcellularLocation>
        <location evidence="1">Membrane</location>
        <topology evidence="1">Single-pass membrane protein</topology>
    </subcellularLocation>
</comment>
<gene>
    <name evidence="7" type="ORF">dnm_084710</name>
</gene>
<evidence type="ECO:0000256" key="1">
    <source>
        <dbReference type="ARBA" id="ARBA00004167"/>
    </source>
</evidence>
<dbReference type="KEGG" id="dmm:dnm_084710"/>
<name>A0A975BVZ4_9BACT</name>
<keyword evidence="2" id="KW-0488">Methylation</keyword>
<reference evidence="7" key="1">
    <citation type="journal article" date="2021" name="Microb. Physiol.">
        <title>Proteogenomic Insights into the Physiology of Marine, Sulfate-Reducing, Filamentous Desulfonema limicola and Desulfonema magnum.</title>
        <authorList>
            <person name="Schnaars V."/>
            <person name="Wohlbrand L."/>
            <person name="Scheve S."/>
            <person name="Hinrichs C."/>
            <person name="Reinhardt R."/>
            <person name="Rabus R."/>
        </authorList>
    </citation>
    <scope>NUCLEOTIDE SEQUENCE</scope>
    <source>
        <strain evidence="7">4be13</strain>
    </source>
</reference>
<dbReference type="RefSeq" id="WP_435051580.1">
    <property type="nucleotide sequence ID" value="NZ_CP061800.1"/>
</dbReference>
<keyword evidence="4 6" id="KW-1133">Transmembrane helix</keyword>
<sequence length="125" mass="13677">MLQKIRGNDQKGFTLIELMIVIAIIGILAAIAIPNFIAYRKRGYNSQANADVKNAFTSCQAYFVDYTGMDCSLNGASSSGWKKSEDTACSITGPSTALSIHCTHPEGDKQFSTDDTGEITEWHYE</sequence>
<dbReference type="Pfam" id="PF07963">
    <property type="entry name" value="N_methyl"/>
    <property type="match status" value="1"/>
</dbReference>
<protein>
    <submittedName>
        <fullName evidence="7">Prepilin-type cleavage/methylation N-terminal domain-containing protein</fullName>
    </submittedName>
</protein>
<dbReference type="SUPFAM" id="SSF54523">
    <property type="entry name" value="Pili subunits"/>
    <property type="match status" value="1"/>
</dbReference>
<dbReference type="GO" id="GO:0016020">
    <property type="term" value="C:membrane"/>
    <property type="evidence" value="ECO:0007669"/>
    <property type="project" value="UniProtKB-SubCell"/>
</dbReference>
<dbReference type="NCBIfam" id="TIGR02532">
    <property type="entry name" value="IV_pilin_GFxxxE"/>
    <property type="match status" value="1"/>
</dbReference>
<dbReference type="PROSITE" id="PS00409">
    <property type="entry name" value="PROKAR_NTER_METHYL"/>
    <property type="match status" value="1"/>
</dbReference>